<feature type="transmembrane region" description="Helical" evidence="1">
    <location>
        <begin position="172"/>
        <end position="193"/>
    </location>
</feature>
<dbReference type="Proteomes" id="UP000199427">
    <property type="component" value="Unassembled WGS sequence"/>
</dbReference>
<dbReference type="GO" id="GO:0008381">
    <property type="term" value="F:mechanosensitive monoatomic ion channel activity"/>
    <property type="evidence" value="ECO:0007669"/>
    <property type="project" value="InterPro"/>
</dbReference>
<keyword evidence="3" id="KW-1185">Reference proteome</keyword>
<protein>
    <submittedName>
        <fullName evidence="2">Conserved TM helix</fullName>
    </submittedName>
</protein>
<feature type="transmembrane region" description="Helical" evidence="1">
    <location>
        <begin position="111"/>
        <end position="135"/>
    </location>
</feature>
<dbReference type="Pfam" id="PF05552">
    <property type="entry name" value="MS_channel_1st_1"/>
    <property type="match status" value="4"/>
</dbReference>
<feature type="transmembrane region" description="Helical" evidence="1">
    <location>
        <begin position="205"/>
        <end position="229"/>
    </location>
</feature>
<dbReference type="PANTHER" id="PTHR30221:SF1">
    <property type="entry name" value="SMALL-CONDUCTANCE MECHANOSENSITIVE CHANNEL"/>
    <property type="match status" value="1"/>
</dbReference>
<keyword evidence="1" id="KW-0472">Membrane</keyword>
<dbReference type="EMBL" id="FOES01000009">
    <property type="protein sequence ID" value="SEQ22665.1"/>
    <property type="molecule type" value="Genomic_DNA"/>
</dbReference>
<feature type="transmembrane region" description="Helical" evidence="1">
    <location>
        <begin position="367"/>
        <end position="386"/>
    </location>
</feature>
<reference evidence="2 3" key="1">
    <citation type="submission" date="2016-10" db="EMBL/GenBank/DDBJ databases">
        <authorList>
            <person name="de Groot N.N."/>
        </authorList>
    </citation>
    <scope>NUCLEOTIDE SEQUENCE [LARGE SCALE GENOMIC DNA]</scope>
    <source>
        <strain evidence="2 3">DSM 21633</strain>
    </source>
</reference>
<dbReference type="NCBIfam" id="NF033912">
    <property type="entry name" value="msc"/>
    <property type="match status" value="1"/>
</dbReference>
<feature type="transmembrane region" description="Helical" evidence="1">
    <location>
        <begin position="268"/>
        <end position="289"/>
    </location>
</feature>
<keyword evidence="1" id="KW-0812">Transmembrane</keyword>
<feature type="transmembrane region" description="Helical" evidence="1">
    <location>
        <begin position="78"/>
        <end position="99"/>
    </location>
</feature>
<dbReference type="AlphaFoldDB" id="A0A1H9EAH8"/>
<dbReference type="STRING" id="571933.SAMN05216362_1099"/>
<dbReference type="InterPro" id="IPR008910">
    <property type="entry name" value="MSC_TM_helix"/>
</dbReference>
<dbReference type="PANTHER" id="PTHR30221">
    <property type="entry name" value="SMALL-CONDUCTANCE MECHANOSENSITIVE CHANNEL"/>
    <property type="match status" value="1"/>
</dbReference>
<accession>A0A1H9EAH8</accession>
<dbReference type="Gene3D" id="1.10.287.1260">
    <property type="match status" value="2"/>
</dbReference>
<feature type="transmembrane region" description="Helical" evidence="1">
    <location>
        <begin position="12"/>
        <end position="38"/>
    </location>
</feature>
<gene>
    <name evidence="2" type="ORF">SAMN05216362_1099</name>
</gene>
<sequence length="408" mass="44665">MNDLSSSFQSMLSNLIQAIPNVIVALLLLLLAWVVAVISKNIVQKLFVKIGLHKALNKTSFVKDESHGKSILDSAGKVVYFLVFILFLPAILDALNMHSVSDPITNMMDKLLGFIPNLIAAAIILIIGLFIARLIKELFEKFFQSLNLDQWFNKINPNNTGGTEAQTTLSNVLANIVYIIVLIPIVTIALEALAIRTISEPIQAVLSDVLTMIPNIFVAIILLIVGYYLGRLLGNLLTNLLQGTGINNIYQTLGLNDDSKPSIDLAKLLGTVAKTLIILFFTVEALNVLQLEVLNAIGDALIVYLPFLLSALLILGGGLFLANLLSNWINQYTNSPISAQIVKYVIIVFAVFMTLDQLQFAKTIVNIAFLLILGGLMVAFAISFGIGGREFAKTQLTKLESKLNRKDQ</sequence>
<dbReference type="OrthoDB" id="1411407at2"/>
<keyword evidence="1" id="KW-1133">Transmembrane helix</keyword>
<dbReference type="RefSeq" id="WP_091773154.1">
    <property type="nucleotide sequence ID" value="NZ_CAESCL010000057.1"/>
</dbReference>
<feature type="transmembrane region" description="Helical" evidence="1">
    <location>
        <begin position="301"/>
        <end position="325"/>
    </location>
</feature>
<evidence type="ECO:0000256" key="1">
    <source>
        <dbReference type="SAM" id="Phobius"/>
    </source>
</evidence>
<evidence type="ECO:0000313" key="3">
    <source>
        <dbReference type="Proteomes" id="UP000199427"/>
    </source>
</evidence>
<proteinExistence type="predicted"/>
<dbReference type="InterPro" id="IPR045275">
    <property type="entry name" value="MscS_archaea/bacteria_type"/>
</dbReference>
<feature type="transmembrane region" description="Helical" evidence="1">
    <location>
        <begin position="337"/>
        <end position="355"/>
    </location>
</feature>
<evidence type="ECO:0000313" key="2">
    <source>
        <dbReference type="EMBL" id="SEQ22665.1"/>
    </source>
</evidence>
<name>A0A1H9EAH8_9BACI</name>
<organism evidence="2 3">
    <name type="scientific">Piscibacillus halophilus</name>
    <dbReference type="NCBI Taxonomy" id="571933"/>
    <lineage>
        <taxon>Bacteria</taxon>
        <taxon>Bacillati</taxon>
        <taxon>Bacillota</taxon>
        <taxon>Bacilli</taxon>
        <taxon>Bacillales</taxon>
        <taxon>Bacillaceae</taxon>
        <taxon>Piscibacillus</taxon>
    </lineage>
</organism>